<dbReference type="AlphaFoldDB" id="A0A381U9D1"/>
<evidence type="ECO:0000256" key="1">
    <source>
        <dbReference type="SAM" id="Phobius"/>
    </source>
</evidence>
<dbReference type="EMBL" id="UINC01005994">
    <property type="protein sequence ID" value="SVA24826.1"/>
    <property type="molecule type" value="Genomic_DNA"/>
</dbReference>
<feature type="transmembrane region" description="Helical" evidence="1">
    <location>
        <begin position="92"/>
        <end position="111"/>
    </location>
</feature>
<accession>A0A381U9D1</accession>
<feature type="transmembrane region" description="Helical" evidence="1">
    <location>
        <begin position="58"/>
        <end position="80"/>
    </location>
</feature>
<feature type="transmembrane region" description="Helical" evidence="1">
    <location>
        <begin position="188"/>
        <end position="213"/>
    </location>
</feature>
<dbReference type="GO" id="GO:0046513">
    <property type="term" value="P:ceramide biosynthetic process"/>
    <property type="evidence" value="ECO:0007669"/>
    <property type="project" value="TreeGrafter"/>
</dbReference>
<name>A0A381U9D1_9ZZZZ</name>
<protein>
    <recommendedName>
        <fullName evidence="2">Fatty acid desaturase domain-containing protein</fullName>
    </recommendedName>
</protein>
<keyword evidence="1" id="KW-0812">Transmembrane</keyword>
<proteinExistence type="predicted"/>
<feature type="transmembrane region" description="Helical" evidence="1">
    <location>
        <begin position="131"/>
        <end position="151"/>
    </location>
</feature>
<sequence length="319" mass="36934">MVMWGDENQMRRPKNLISQELIQGLQRRRNDIGLVFLAGHLMTLLATGTLVNQAQGSGWWYFALFLHGVCIVHLFAPFHEATHKTAFASQKLNTLIAGFSGLMIMIPPQYFTMEHAAHHTYTQHPEKDPESIPMSGFFWGYLYYATAIPYFKGVIKNLSLLPLGKFSSSEKAFIPERHRKTVVRETRLMVVFYICLLVFSVVFQTGVVFWYWLMPRIIAEPLMRLIRISEHASCEWVTDIRKNTRTTITIKPVCWLAWNMSFHAEHHAIPNMPFHKLPALHQELAPHLEHVDNGYLASHVNFLMKLLRKQFFPKTATTL</sequence>
<organism evidence="3">
    <name type="scientific">marine metagenome</name>
    <dbReference type="NCBI Taxonomy" id="408172"/>
    <lineage>
        <taxon>unclassified sequences</taxon>
        <taxon>metagenomes</taxon>
        <taxon>ecological metagenomes</taxon>
    </lineage>
</organism>
<dbReference type="Pfam" id="PF00487">
    <property type="entry name" value="FA_desaturase"/>
    <property type="match status" value="1"/>
</dbReference>
<dbReference type="GO" id="GO:0042284">
    <property type="term" value="F:sphingolipid delta-4 desaturase activity"/>
    <property type="evidence" value="ECO:0007669"/>
    <property type="project" value="TreeGrafter"/>
</dbReference>
<evidence type="ECO:0000259" key="2">
    <source>
        <dbReference type="Pfam" id="PF00487"/>
    </source>
</evidence>
<reference evidence="3" key="1">
    <citation type="submission" date="2018-05" db="EMBL/GenBank/DDBJ databases">
        <authorList>
            <person name="Lanie J.A."/>
            <person name="Ng W.-L."/>
            <person name="Kazmierczak K.M."/>
            <person name="Andrzejewski T.M."/>
            <person name="Davidsen T.M."/>
            <person name="Wayne K.J."/>
            <person name="Tettelin H."/>
            <person name="Glass J.I."/>
            <person name="Rusch D."/>
            <person name="Podicherti R."/>
            <person name="Tsui H.-C.T."/>
            <person name="Winkler M.E."/>
        </authorList>
    </citation>
    <scope>NUCLEOTIDE SEQUENCE</scope>
</reference>
<dbReference type="GO" id="GO:0016020">
    <property type="term" value="C:membrane"/>
    <property type="evidence" value="ECO:0007669"/>
    <property type="project" value="GOC"/>
</dbReference>
<dbReference type="InterPro" id="IPR005804">
    <property type="entry name" value="FA_desaturase_dom"/>
</dbReference>
<dbReference type="PANTHER" id="PTHR12879">
    <property type="entry name" value="SPHINGOLIPID DELTA 4 DESATURASE/C-4 HYDROXYLASE PROTEIN DES2"/>
    <property type="match status" value="1"/>
</dbReference>
<evidence type="ECO:0000313" key="3">
    <source>
        <dbReference type="EMBL" id="SVA24826.1"/>
    </source>
</evidence>
<gene>
    <name evidence="3" type="ORF">METZ01_LOCUS77680</name>
</gene>
<keyword evidence="1" id="KW-1133">Transmembrane helix</keyword>
<dbReference type="PANTHER" id="PTHR12879:SF8">
    <property type="entry name" value="SPHINGOLIPID DELTA(4)-DESATURASE DES1"/>
    <property type="match status" value="1"/>
</dbReference>
<feature type="domain" description="Fatty acid desaturase" evidence="2">
    <location>
        <begin position="59"/>
        <end position="291"/>
    </location>
</feature>
<keyword evidence="1" id="KW-0472">Membrane</keyword>
<feature type="transmembrane region" description="Helical" evidence="1">
    <location>
        <begin position="32"/>
        <end position="52"/>
    </location>
</feature>